<organism evidence="1 2">
    <name type="scientific">Portunus trituberculatus</name>
    <name type="common">Swimming crab</name>
    <name type="synonym">Neptunus trituberculatus</name>
    <dbReference type="NCBI Taxonomy" id="210409"/>
    <lineage>
        <taxon>Eukaryota</taxon>
        <taxon>Metazoa</taxon>
        <taxon>Ecdysozoa</taxon>
        <taxon>Arthropoda</taxon>
        <taxon>Crustacea</taxon>
        <taxon>Multicrustacea</taxon>
        <taxon>Malacostraca</taxon>
        <taxon>Eumalacostraca</taxon>
        <taxon>Eucarida</taxon>
        <taxon>Decapoda</taxon>
        <taxon>Pleocyemata</taxon>
        <taxon>Brachyura</taxon>
        <taxon>Eubrachyura</taxon>
        <taxon>Portunoidea</taxon>
        <taxon>Portunidae</taxon>
        <taxon>Portuninae</taxon>
        <taxon>Portunus</taxon>
    </lineage>
</organism>
<dbReference type="EMBL" id="VSRR010002974">
    <property type="protein sequence ID" value="MPC34065.1"/>
    <property type="molecule type" value="Genomic_DNA"/>
</dbReference>
<comment type="caution">
    <text evidence="1">The sequence shown here is derived from an EMBL/GenBank/DDBJ whole genome shotgun (WGS) entry which is preliminary data.</text>
</comment>
<dbReference type="Proteomes" id="UP000324222">
    <property type="component" value="Unassembled WGS sequence"/>
</dbReference>
<evidence type="ECO:0000313" key="1">
    <source>
        <dbReference type="EMBL" id="MPC34065.1"/>
    </source>
</evidence>
<reference evidence="1 2" key="1">
    <citation type="submission" date="2019-05" db="EMBL/GenBank/DDBJ databases">
        <title>Another draft genome of Portunus trituberculatus and its Hox gene families provides insights of decapod evolution.</title>
        <authorList>
            <person name="Jeong J.-H."/>
            <person name="Song I."/>
            <person name="Kim S."/>
            <person name="Choi T."/>
            <person name="Kim D."/>
            <person name="Ryu S."/>
            <person name="Kim W."/>
        </authorList>
    </citation>
    <scope>NUCLEOTIDE SEQUENCE [LARGE SCALE GENOMIC DNA]</scope>
    <source>
        <tissue evidence="1">Muscle</tissue>
    </source>
</reference>
<accession>A0A5B7EKU8</accession>
<protein>
    <submittedName>
        <fullName evidence="1">Uncharacterized protein</fullName>
    </submittedName>
</protein>
<evidence type="ECO:0000313" key="2">
    <source>
        <dbReference type="Proteomes" id="UP000324222"/>
    </source>
</evidence>
<sequence>MECLRCISFDLINRYQNTRSATIEQTKTLTIANNQHLSATFVSPQQGQQQQQGQPALLLSLEDARKPNWFLDLRILKRKAQKVMCSVPIPVQCSVTPYKIPSYLAKHEVMEARYDKEDT</sequence>
<dbReference type="AlphaFoldDB" id="A0A5B7EKU8"/>
<proteinExistence type="predicted"/>
<name>A0A5B7EKU8_PORTR</name>
<keyword evidence="2" id="KW-1185">Reference proteome</keyword>
<gene>
    <name evidence="1" type="ORF">E2C01_027441</name>
</gene>